<dbReference type="AlphaFoldDB" id="A0AAP5IGH7"/>
<keyword evidence="3" id="KW-1185">Reference proteome</keyword>
<accession>A0AAP5IGH7</accession>
<feature type="region of interest" description="Disordered" evidence="1">
    <location>
        <begin position="75"/>
        <end position="115"/>
    </location>
</feature>
<reference evidence="3" key="1">
    <citation type="journal article" date="2021" name="Science">
        <title>Hunting the eagle killer: A cyanobacterial neurotoxin causes vacuolar myelinopathy.</title>
        <authorList>
            <person name="Breinlinger S."/>
            <person name="Phillips T.J."/>
            <person name="Haram B.N."/>
            <person name="Mares J."/>
            <person name="Martinez Yerena J.A."/>
            <person name="Hrouzek P."/>
            <person name="Sobotka R."/>
            <person name="Henderson W.M."/>
            <person name="Schmieder P."/>
            <person name="Williams S.M."/>
            <person name="Lauderdale J.D."/>
            <person name="Wilde H.D."/>
            <person name="Gerrin W."/>
            <person name="Kust A."/>
            <person name="Washington J.W."/>
            <person name="Wagner C."/>
            <person name="Geier B."/>
            <person name="Liebeke M."/>
            <person name="Enke H."/>
            <person name="Niedermeyer T.H.J."/>
            <person name="Wilde S.B."/>
        </authorList>
    </citation>
    <scope>NUCLEOTIDE SEQUENCE [LARGE SCALE GENOMIC DNA]</scope>
    <source>
        <strain evidence="3">Thurmond2011</strain>
    </source>
</reference>
<dbReference type="RefSeq" id="WP_208341507.1">
    <property type="nucleotide sequence ID" value="NZ_CAWQFN010000908.1"/>
</dbReference>
<evidence type="ECO:0000313" key="3">
    <source>
        <dbReference type="Proteomes" id="UP000667802"/>
    </source>
</evidence>
<proteinExistence type="predicted"/>
<organism evidence="2 3">
    <name type="scientific">Aetokthonos hydrillicola Thurmond2011</name>
    <dbReference type="NCBI Taxonomy" id="2712845"/>
    <lineage>
        <taxon>Bacteria</taxon>
        <taxon>Bacillati</taxon>
        <taxon>Cyanobacteriota</taxon>
        <taxon>Cyanophyceae</taxon>
        <taxon>Nostocales</taxon>
        <taxon>Hapalosiphonaceae</taxon>
        <taxon>Aetokthonos</taxon>
    </lineage>
</organism>
<feature type="compositionally biased region" description="Polar residues" evidence="1">
    <location>
        <begin position="81"/>
        <end position="101"/>
    </location>
</feature>
<evidence type="ECO:0000256" key="1">
    <source>
        <dbReference type="SAM" id="MobiDB-lite"/>
    </source>
</evidence>
<name>A0AAP5IGH7_9CYAN</name>
<dbReference type="EMBL" id="JAALHA020000031">
    <property type="protein sequence ID" value="MDR9900144.1"/>
    <property type="molecule type" value="Genomic_DNA"/>
</dbReference>
<feature type="compositionally biased region" description="Basic and acidic residues" evidence="1">
    <location>
        <begin position="102"/>
        <end position="115"/>
    </location>
</feature>
<dbReference type="Proteomes" id="UP000667802">
    <property type="component" value="Unassembled WGS sequence"/>
</dbReference>
<evidence type="ECO:0000313" key="2">
    <source>
        <dbReference type="EMBL" id="MDR9900144.1"/>
    </source>
</evidence>
<sequence>MALSPYEENILTFVYVIKNQPELFTVETGTELLELLEKLPDDVEKISNEIALWCENHPQILGSILEVPVEDLNSVRGPNGTKPSLTGQETKSIIGNEVRQNITEKHSPPKTDKDK</sequence>
<comment type="caution">
    <text evidence="2">The sequence shown here is derived from an EMBL/GenBank/DDBJ whole genome shotgun (WGS) entry which is preliminary data.</text>
</comment>
<protein>
    <submittedName>
        <fullName evidence="2">Uncharacterized protein</fullName>
    </submittedName>
</protein>
<gene>
    <name evidence="2" type="ORF">G7B40_037185</name>
</gene>